<dbReference type="Proteomes" id="UP000479226">
    <property type="component" value="Unassembled WGS sequence"/>
</dbReference>
<organism evidence="2 3">
    <name type="scientific">Arthrobacter silviterrae</name>
    <dbReference type="NCBI Taxonomy" id="2026658"/>
    <lineage>
        <taxon>Bacteria</taxon>
        <taxon>Bacillati</taxon>
        <taxon>Actinomycetota</taxon>
        <taxon>Actinomycetes</taxon>
        <taxon>Micrococcales</taxon>
        <taxon>Micrococcaceae</taxon>
        <taxon>Arthrobacter</taxon>
    </lineage>
</organism>
<feature type="signal peptide" evidence="1">
    <location>
        <begin position="1"/>
        <end position="42"/>
    </location>
</feature>
<comment type="caution">
    <text evidence="2">The sequence shown here is derived from an EMBL/GenBank/DDBJ whole genome shotgun (WGS) entry which is preliminary data.</text>
</comment>
<dbReference type="EMBL" id="JAAKZI010000007">
    <property type="protein sequence ID" value="NGN82992.1"/>
    <property type="molecule type" value="Genomic_DNA"/>
</dbReference>
<dbReference type="Pfam" id="PF04122">
    <property type="entry name" value="CW_binding_2"/>
    <property type="match status" value="3"/>
</dbReference>
<evidence type="ECO:0000313" key="2">
    <source>
        <dbReference type="EMBL" id="NGN82992.1"/>
    </source>
</evidence>
<protein>
    <submittedName>
        <fullName evidence="2">Cell wall-binding repeat-containing protein</fullName>
    </submittedName>
</protein>
<evidence type="ECO:0000256" key="1">
    <source>
        <dbReference type="SAM" id="SignalP"/>
    </source>
</evidence>
<dbReference type="PANTHER" id="PTHR30032">
    <property type="entry name" value="N-ACETYLMURAMOYL-L-ALANINE AMIDASE-RELATED"/>
    <property type="match status" value="1"/>
</dbReference>
<gene>
    <name evidence="2" type="ORF">G6N77_05880</name>
</gene>
<dbReference type="InterPro" id="IPR007253">
    <property type="entry name" value="Cell_wall-bd_2"/>
</dbReference>
<feature type="chain" id="PRO_5047268348" evidence="1">
    <location>
        <begin position="43"/>
        <end position="535"/>
    </location>
</feature>
<evidence type="ECO:0000313" key="3">
    <source>
        <dbReference type="Proteomes" id="UP000479226"/>
    </source>
</evidence>
<reference evidence="2 3" key="1">
    <citation type="submission" date="2020-02" db="EMBL/GenBank/DDBJ databases">
        <title>Genome sequence of the type strain DSM 27180 of Arthrobacter silviterrae.</title>
        <authorList>
            <person name="Gao J."/>
            <person name="Sun J."/>
        </authorList>
    </citation>
    <scope>NUCLEOTIDE SEQUENCE [LARGE SCALE GENOMIC DNA]</scope>
    <source>
        <strain evidence="2 3">DSM 27180</strain>
    </source>
</reference>
<keyword evidence="1" id="KW-0732">Signal</keyword>
<dbReference type="PANTHER" id="PTHR30032:SF8">
    <property type="entry name" value="GERMINATION-SPECIFIC N-ACETYLMURAMOYL-L-ALANINE AMIDASE"/>
    <property type="match status" value="1"/>
</dbReference>
<dbReference type="RefSeq" id="WP_165181101.1">
    <property type="nucleotide sequence ID" value="NZ_JAAKZI010000007.1"/>
</dbReference>
<accession>A0ABX0D7W9</accession>
<name>A0ABX0D7W9_9MICC</name>
<sequence length="535" mass="53881">MIKKGDLMIGKGRAAPFFSALAIAAMLSAGAVALLPADPANAAGLNGTGPIRMSGADRYGTSQVISKNNFPTPTKAVFLATGTTFPDALAGGPAAGMMASPVILTAPTALSAVAAQELNRLRPATIYVLGGVGAVSNSVLTSARAYSANVVRLSGIDRFATAAGVSKQFWSTTPTVYVASGADFADALSGGALAAKMHSPILLTASGGLPDATRNELRRLAPSRVVVLGGTGAVSATVASQISGAVPGAAVSRIQGQDRMATSAAVSKAGWGSSSKAMYAVASNFPDALAGVAAAAVNGSPLLLTNAGCMPVSVWNESIRLGVTTKGILGGPGVLSITAASASCSEAAPFPGASATARSYSGYGDSVISISKPDGAASIGMATMTHRGRSNFIVSGLNSAMNWSSSLANEIGSYAGTVVFDESDWRGTTTKLQITADGPWTISIASVKSAPTFGRQYVSGRGDAVFNYNGVASVATLSHDGVSNFIVIMDRTDGSGDFNDLIVNVIGRYSGTRIWPRGPAVVSVIADGNWSAAIR</sequence>
<keyword evidence="3" id="KW-1185">Reference proteome</keyword>
<dbReference type="InterPro" id="IPR051922">
    <property type="entry name" value="Bact_Sporulation_Assoc"/>
</dbReference>
<proteinExistence type="predicted"/>
<dbReference type="Gene3D" id="3.40.50.12090">
    <property type="match status" value="2"/>
</dbReference>